<protein>
    <submittedName>
        <fullName evidence="3">FxsA family protein</fullName>
    </submittedName>
</protein>
<feature type="transmembrane region" description="Helical" evidence="2">
    <location>
        <begin position="29"/>
        <end position="50"/>
    </location>
</feature>
<evidence type="ECO:0000256" key="2">
    <source>
        <dbReference type="SAM" id="Phobius"/>
    </source>
</evidence>
<dbReference type="Proteomes" id="UP001630969">
    <property type="component" value="Unassembled WGS sequence"/>
</dbReference>
<dbReference type="InterPro" id="IPR007313">
    <property type="entry name" value="FxsA"/>
</dbReference>
<comment type="caution">
    <text evidence="3">The sequence shown here is derived from an EMBL/GenBank/DDBJ whole genome shotgun (WGS) entry which is preliminary data.</text>
</comment>
<sequence length="154" mass="16419">MGKLFLLFIGLSLLELTVMIQVGTVIGALPTVVLIVLTAMVGSALVRQQGLKTLLEAQQRMQLGEMPARELLGGMLLALAGLLLIVPGFVTDLLGLLLLLPPLRGRLADRLVKGVRVQGAMGGFPPQEGFGSSPEPTLHDRPGTTIEGEFERKE</sequence>
<feature type="region of interest" description="Disordered" evidence="1">
    <location>
        <begin position="123"/>
        <end position="154"/>
    </location>
</feature>
<keyword evidence="2" id="KW-0812">Transmembrane</keyword>
<evidence type="ECO:0000256" key="1">
    <source>
        <dbReference type="SAM" id="MobiDB-lite"/>
    </source>
</evidence>
<accession>A0ABW9GXC8</accession>
<proteinExistence type="predicted"/>
<organism evidence="3 4">
    <name type="scientific">Aeromonas bivalvium</name>
    <dbReference type="NCBI Taxonomy" id="440079"/>
    <lineage>
        <taxon>Bacteria</taxon>
        <taxon>Pseudomonadati</taxon>
        <taxon>Pseudomonadota</taxon>
        <taxon>Gammaproteobacteria</taxon>
        <taxon>Aeromonadales</taxon>
        <taxon>Aeromonadaceae</taxon>
        <taxon>Aeromonas</taxon>
    </lineage>
</organism>
<feature type="transmembrane region" description="Helical" evidence="2">
    <location>
        <begin position="71"/>
        <end position="100"/>
    </location>
</feature>
<gene>
    <name evidence="3" type="ORF">ACEUDJ_18685</name>
</gene>
<dbReference type="PANTHER" id="PTHR35335">
    <property type="entry name" value="UPF0716 PROTEIN FXSA"/>
    <property type="match status" value="1"/>
</dbReference>
<keyword evidence="4" id="KW-1185">Reference proteome</keyword>
<dbReference type="Pfam" id="PF04186">
    <property type="entry name" value="FxsA"/>
    <property type="match status" value="1"/>
</dbReference>
<name>A0ABW9GXC8_9GAMM</name>
<keyword evidence="2" id="KW-0472">Membrane</keyword>
<dbReference type="GeneID" id="97222169"/>
<dbReference type="RefSeq" id="WP_111874666.1">
    <property type="nucleotide sequence ID" value="NZ_JBGXAX010000012.1"/>
</dbReference>
<evidence type="ECO:0000313" key="3">
    <source>
        <dbReference type="EMBL" id="MFM4894873.1"/>
    </source>
</evidence>
<dbReference type="PANTHER" id="PTHR35335:SF1">
    <property type="entry name" value="UPF0716 PROTEIN FXSA"/>
    <property type="match status" value="1"/>
</dbReference>
<keyword evidence="2" id="KW-1133">Transmembrane helix</keyword>
<dbReference type="EMBL" id="JBGXBU010000011">
    <property type="protein sequence ID" value="MFM4894873.1"/>
    <property type="molecule type" value="Genomic_DNA"/>
</dbReference>
<dbReference type="NCBIfam" id="NF008528">
    <property type="entry name" value="PRK11463.1-2"/>
    <property type="match status" value="1"/>
</dbReference>
<reference evidence="3 4" key="1">
    <citation type="submission" date="2024-09" db="EMBL/GenBank/DDBJ databases">
        <title>Aeromonas strains Genome sequencing and assembly.</title>
        <authorList>
            <person name="Hu X."/>
            <person name="Tang B."/>
        </authorList>
    </citation>
    <scope>NUCLEOTIDE SEQUENCE [LARGE SCALE GENOMIC DNA]</scope>
    <source>
        <strain evidence="3 4">NB23SCDHY001</strain>
    </source>
</reference>
<evidence type="ECO:0000313" key="4">
    <source>
        <dbReference type="Proteomes" id="UP001630969"/>
    </source>
</evidence>